<dbReference type="EMBL" id="PZQS01000003">
    <property type="protein sequence ID" value="PVD34676.1"/>
    <property type="molecule type" value="Genomic_DNA"/>
</dbReference>
<name>A0A2T7PML7_POMCA</name>
<dbReference type="OrthoDB" id="5984625at2759"/>
<feature type="compositionally biased region" description="Basic and acidic residues" evidence="1">
    <location>
        <begin position="335"/>
        <end position="349"/>
    </location>
</feature>
<dbReference type="GO" id="GO:0005737">
    <property type="term" value="C:cytoplasm"/>
    <property type="evidence" value="ECO:0007669"/>
    <property type="project" value="TreeGrafter"/>
</dbReference>
<evidence type="ECO:0000313" key="2">
    <source>
        <dbReference type="EMBL" id="PVD34676.1"/>
    </source>
</evidence>
<organism evidence="2 3">
    <name type="scientific">Pomacea canaliculata</name>
    <name type="common">Golden apple snail</name>
    <dbReference type="NCBI Taxonomy" id="400727"/>
    <lineage>
        <taxon>Eukaryota</taxon>
        <taxon>Metazoa</taxon>
        <taxon>Spiralia</taxon>
        <taxon>Lophotrochozoa</taxon>
        <taxon>Mollusca</taxon>
        <taxon>Gastropoda</taxon>
        <taxon>Caenogastropoda</taxon>
        <taxon>Architaenioglossa</taxon>
        <taxon>Ampullarioidea</taxon>
        <taxon>Ampullariidae</taxon>
        <taxon>Pomacea</taxon>
    </lineage>
</organism>
<reference evidence="2 3" key="1">
    <citation type="submission" date="2018-04" db="EMBL/GenBank/DDBJ databases">
        <title>The genome of golden apple snail Pomacea canaliculata provides insight into stress tolerance and invasive adaptation.</title>
        <authorList>
            <person name="Liu C."/>
            <person name="Liu B."/>
            <person name="Ren Y."/>
            <person name="Zhang Y."/>
            <person name="Wang H."/>
            <person name="Li S."/>
            <person name="Jiang F."/>
            <person name="Yin L."/>
            <person name="Zhang G."/>
            <person name="Qian W."/>
            <person name="Fan W."/>
        </authorList>
    </citation>
    <scope>NUCLEOTIDE SEQUENCE [LARGE SCALE GENOMIC DNA]</scope>
    <source>
        <strain evidence="2">SZHN2017</strain>
        <tissue evidence="2">Muscle</tissue>
    </source>
</reference>
<comment type="caution">
    <text evidence="2">The sequence shown here is derived from an EMBL/GenBank/DDBJ whole genome shotgun (WGS) entry which is preliminary data.</text>
</comment>
<dbReference type="Proteomes" id="UP000245119">
    <property type="component" value="Linkage Group LG3"/>
</dbReference>
<dbReference type="PANTHER" id="PTHR33769:SF2">
    <property type="entry name" value="TESTIS-EXPRESSED PROTEIN 26"/>
    <property type="match status" value="1"/>
</dbReference>
<protein>
    <submittedName>
        <fullName evidence="2">Uncharacterized protein</fullName>
    </submittedName>
</protein>
<sequence length="413" mass="46828">MATLVEGPFGQTTDFNMGLNGKYETRLGDDVLTESFARTLEQYYDKADRRDQAKCLELLASLKTGQEVRRDDFLVRRPKTAMPELGMSDKHCLTKPYETTYAREYVPRPDPDVRALRPMTSHAFSGPRSAPPVGSITTYQDEFFRKNQRPATPIRSGTASGDRNNKPHPPQSFIVWKLPSKGQRFQPPSPWSEEVTNEKLNQVTKRLCRSVYQDRLLRILFPRITDITGYQMKSAFNLPPDWKERVQYSVDSFQRSTYQVPQQQPEHAVPTTRYGASQRMASKGIVPSSNATCLDIRSRTTYDRHYNDNAGAVADQIRDTNRRLEREALMASVERARNEEKEVASKAVEDQMTNTSTRTYTPPPSYLRPPVPTPYRARAVVPAATPITNFSPAHPLLVPSPPPSTNCVPLFLS</sequence>
<accession>A0A2T7PML7</accession>
<dbReference type="InterPro" id="IPR043460">
    <property type="entry name" value="MEDAG/TEX26"/>
</dbReference>
<proteinExistence type="predicted"/>
<evidence type="ECO:0000313" key="3">
    <source>
        <dbReference type="Proteomes" id="UP000245119"/>
    </source>
</evidence>
<feature type="region of interest" description="Disordered" evidence="1">
    <location>
        <begin position="144"/>
        <end position="174"/>
    </location>
</feature>
<dbReference type="STRING" id="400727.A0A2T7PML7"/>
<gene>
    <name evidence="2" type="ORF">C0Q70_05953</name>
</gene>
<keyword evidence="3" id="KW-1185">Reference proteome</keyword>
<dbReference type="PANTHER" id="PTHR33769">
    <property type="entry name" value="TESTIS-EXPRESSED PROTEIN 26 ISOFORM X3"/>
    <property type="match status" value="1"/>
</dbReference>
<evidence type="ECO:0000256" key="1">
    <source>
        <dbReference type="SAM" id="MobiDB-lite"/>
    </source>
</evidence>
<feature type="region of interest" description="Disordered" evidence="1">
    <location>
        <begin position="335"/>
        <end position="368"/>
    </location>
</feature>
<dbReference type="AlphaFoldDB" id="A0A2T7PML7"/>